<dbReference type="STRING" id="604088.SAMN04488060_2263"/>
<keyword evidence="2" id="KW-1185">Reference proteome</keyword>
<protein>
    <submittedName>
        <fullName evidence="1">Uncharacterized protein</fullName>
    </submittedName>
</protein>
<accession>A0A1I5P3G7</accession>
<evidence type="ECO:0000313" key="2">
    <source>
        <dbReference type="Proteomes" id="UP000199331"/>
    </source>
</evidence>
<dbReference type="Proteomes" id="UP000199331">
    <property type="component" value="Unassembled WGS sequence"/>
</dbReference>
<name>A0A1I5P3G7_9SPHN</name>
<sequence>MHEVMQLDDLLQRYFATTDLSAVAPDTFAAGIEHCRVDFGLEEDRGKRFALWSFLHMFGSAPDLDVAFENEEDREAARNFMDLLAASEDDGAS</sequence>
<dbReference type="EMBL" id="FOWZ01000003">
    <property type="protein sequence ID" value="SFP28071.1"/>
    <property type="molecule type" value="Genomic_DNA"/>
</dbReference>
<organism evidence="1 2">
    <name type="scientific">Qipengyuania nanhaisediminis</name>
    <dbReference type="NCBI Taxonomy" id="604088"/>
    <lineage>
        <taxon>Bacteria</taxon>
        <taxon>Pseudomonadati</taxon>
        <taxon>Pseudomonadota</taxon>
        <taxon>Alphaproteobacteria</taxon>
        <taxon>Sphingomonadales</taxon>
        <taxon>Erythrobacteraceae</taxon>
        <taxon>Qipengyuania</taxon>
    </lineage>
</organism>
<proteinExistence type="predicted"/>
<reference evidence="2" key="1">
    <citation type="submission" date="2016-10" db="EMBL/GenBank/DDBJ databases">
        <authorList>
            <person name="Varghese N."/>
            <person name="Submissions S."/>
        </authorList>
    </citation>
    <scope>NUCLEOTIDE SEQUENCE [LARGE SCALE GENOMIC DNA]</scope>
    <source>
        <strain evidence="2">CGMCC 1.7715</strain>
    </source>
</reference>
<evidence type="ECO:0000313" key="1">
    <source>
        <dbReference type="EMBL" id="SFP28071.1"/>
    </source>
</evidence>
<gene>
    <name evidence="1" type="ORF">SAMN04488060_2263</name>
</gene>
<dbReference type="AlphaFoldDB" id="A0A1I5P3G7"/>